<gene>
    <name evidence="1" type="ORF">COO92_11315</name>
</gene>
<protein>
    <submittedName>
        <fullName evidence="1">Uncharacterized protein</fullName>
    </submittedName>
</protein>
<dbReference type="EMBL" id="NXGX01000004">
    <property type="protein sequence ID" value="PKR58325.1"/>
    <property type="molecule type" value="Genomic_DNA"/>
</dbReference>
<reference evidence="1 2" key="1">
    <citation type="submission" date="2017-09" db="EMBL/GenBank/DDBJ databases">
        <title>Biodiversity and function of Thalassospira species in the particle-attached aromatic-hydrocarbon-degrading consortia from the surface seawater of the China South Sea.</title>
        <authorList>
            <person name="Dong C."/>
            <person name="Lai Q."/>
            <person name="Shao Z."/>
        </authorList>
    </citation>
    <scope>NUCLEOTIDE SEQUENCE [LARGE SCALE GENOMIC DNA]</scope>
    <source>
        <strain evidence="1 2">139Z-12</strain>
    </source>
</reference>
<evidence type="ECO:0000313" key="2">
    <source>
        <dbReference type="Proteomes" id="UP000233332"/>
    </source>
</evidence>
<proteinExistence type="predicted"/>
<sequence length="109" mass="12199">MSITRTTHRTVTFFHPTHLPGHDGLLPAGEYEIDTLEKLDLDAPMRRYIALECHVHIWSDKDKSEATNILTVDPQKLEAALALDSDPLRASDRKQMIISHGGQPEDDAA</sequence>
<organism evidence="1 2">
    <name type="scientific">Thalassospira lohafexi</name>
    <dbReference type="NCBI Taxonomy" id="744227"/>
    <lineage>
        <taxon>Bacteria</taxon>
        <taxon>Pseudomonadati</taxon>
        <taxon>Pseudomonadota</taxon>
        <taxon>Alphaproteobacteria</taxon>
        <taxon>Rhodospirillales</taxon>
        <taxon>Thalassospiraceae</taxon>
        <taxon>Thalassospira</taxon>
    </lineage>
</organism>
<dbReference type="Proteomes" id="UP000233332">
    <property type="component" value="Unassembled WGS sequence"/>
</dbReference>
<name>A0A2N3L679_9PROT</name>
<comment type="caution">
    <text evidence="1">The sequence shown here is derived from an EMBL/GenBank/DDBJ whole genome shotgun (WGS) entry which is preliminary data.</text>
</comment>
<dbReference type="RefSeq" id="WP_101302587.1">
    <property type="nucleotide sequence ID" value="NZ_NXGX01000004.1"/>
</dbReference>
<evidence type="ECO:0000313" key="1">
    <source>
        <dbReference type="EMBL" id="PKR58325.1"/>
    </source>
</evidence>
<keyword evidence="2" id="KW-1185">Reference proteome</keyword>
<accession>A0A2N3L679</accession>
<dbReference type="AlphaFoldDB" id="A0A2N3L679"/>